<evidence type="ECO:0000256" key="11">
    <source>
        <dbReference type="ARBA" id="ARBA00022840"/>
    </source>
</evidence>
<dbReference type="GO" id="GO:0000287">
    <property type="term" value="F:magnesium ion binding"/>
    <property type="evidence" value="ECO:0007669"/>
    <property type="project" value="InterPro"/>
</dbReference>
<evidence type="ECO:0000256" key="12">
    <source>
        <dbReference type="ARBA" id="ARBA00022842"/>
    </source>
</evidence>
<dbReference type="GO" id="GO:0005524">
    <property type="term" value="F:ATP binding"/>
    <property type="evidence" value="ECO:0007669"/>
    <property type="project" value="UniProtKB-KW"/>
</dbReference>
<dbReference type="SUPFAM" id="SSF55681">
    <property type="entry name" value="Class II aaRS and biotin synthetases"/>
    <property type="match status" value="1"/>
</dbReference>
<proteinExistence type="inferred from homology"/>
<dbReference type="InterPro" id="IPR005147">
    <property type="entry name" value="tRNA_synthase_B5-dom"/>
</dbReference>
<evidence type="ECO:0000256" key="6">
    <source>
        <dbReference type="ARBA" id="ARBA00017032"/>
    </source>
</evidence>
<dbReference type="GO" id="GO:0006432">
    <property type="term" value="P:phenylalanyl-tRNA aminoacylation"/>
    <property type="evidence" value="ECO:0007669"/>
    <property type="project" value="InterPro"/>
</dbReference>
<dbReference type="SMART" id="SM00896">
    <property type="entry name" value="FDX-ACB"/>
    <property type="match status" value="1"/>
</dbReference>
<comment type="subcellular location">
    <subcellularLocation>
        <location evidence="2">Cytoplasm</location>
    </subcellularLocation>
</comment>
<accession>A0A930Y1U3</accession>
<evidence type="ECO:0000259" key="19">
    <source>
        <dbReference type="PROSITE" id="PS50886"/>
    </source>
</evidence>
<keyword evidence="13 18" id="KW-0694">RNA-binding</keyword>
<dbReference type="Gene3D" id="3.30.70.380">
    <property type="entry name" value="Ferrodoxin-fold anticodon-binding domain"/>
    <property type="match status" value="1"/>
</dbReference>
<dbReference type="GO" id="GO:0000049">
    <property type="term" value="F:tRNA binding"/>
    <property type="evidence" value="ECO:0007669"/>
    <property type="project" value="UniProtKB-UniRule"/>
</dbReference>
<dbReference type="InterPro" id="IPR036690">
    <property type="entry name" value="Fdx_antiC-bd_sf"/>
</dbReference>
<dbReference type="GO" id="GO:0004826">
    <property type="term" value="F:phenylalanine-tRNA ligase activity"/>
    <property type="evidence" value="ECO:0007669"/>
    <property type="project" value="UniProtKB-EC"/>
</dbReference>
<dbReference type="Pfam" id="PF17759">
    <property type="entry name" value="tRNA_synthFbeta"/>
    <property type="match status" value="1"/>
</dbReference>
<evidence type="ECO:0000256" key="17">
    <source>
        <dbReference type="ARBA" id="ARBA00049255"/>
    </source>
</evidence>
<evidence type="ECO:0000256" key="15">
    <source>
        <dbReference type="ARBA" id="ARBA00023146"/>
    </source>
</evidence>
<dbReference type="InterPro" id="IPR045060">
    <property type="entry name" value="Phe-tRNA-ligase_IIc_bsu"/>
</dbReference>
<keyword evidence="11" id="KW-0067">ATP-binding</keyword>
<comment type="cofactor">
    <cofactor evidence="1">
        <name>Mg(2+)</name>
        <dbReference type="ChEBI" id="CHEBI:18420"/>
    </cofactor>
</comment>
<dbReference type="InterPro" id="IPR009061">
    <property type="entry name" value="DNA-bd_dom_put_sf"/>
</dbReference>
<dbReference type="PROSITE" id="PS51483">
    <property type="entry name" value="B5"/>
    <property type="match status" value="1"/>
</dbReference>
<keyword evidence="14" id="KW-0648">Protein biosynthesis</keyword>
<evidence type="ECO:0000256" key="16">
    <source>
        <dbReference type="ARBA" id="ARBA00033189"/>
    </source>
</evidence>
<dbReference type="InterPro" id="IPR005146">
    <property type="entry name" value="B3/B4_tRNA-bd"/>
</dbReference>
<keyword evidence="12" id="KW-0460">Magnesium</keyword>
<dbReference type="PROSITE" id="PS50886">
    <property type="entry name" value="TRBD"/>
    <property type="match status" value="1"/>
</dbReference>
<keyword evidence="9" id="KW-0479">Metal-binding</keyword>
<feature type="non-terminal residue" evidence="22">
    <location>
        <position position="1"/>
    </location>
</feature>
<evidence type="ECO:0000256" key="9">
    <source>
        <dbReference type="ARBA" id="ARBA00022723"/>
    </source>
</evidence>
<dbReference type="SMART" id="SM00873">
    <property type="entry name" value="B3_4"/>
    <property type="match status" value="1"/>
</dbReference>
<dbReference type="EMBL" id="JADHEI010000050">
    <property type="protein sequence ID" value="MBF2735715.1"/>
    <property type="molecule type" value="Genomic_DNA"/>
</dbReference>
<dbReference type="InterPro" id="IPR020825">
    <property type="entry name" value="Phe-tRNA_synthase-like_B3/B4"/>
</dbReference>
<organism evidence="22 23">
    <name type="scientific">Candidatus Amphirhobacter heronislandensis</name>
    <dbReference type="NCBI Taxonomy" id="1732024"/>
    <lineage>
        <taxon>Bacteria</taxon>
        <taxon>Pseudomonadati</taxon>
        <taxon>Pseudomonadota</taxon>
        <taxon>Gammaproteobacteria</taxon>
        <taxon>Candidatus Tethybacterales</taxon>
        <taxon>Candidatus Tethybacteraceae</taxon>
        <taxon>Candidatus Amphirhobacter</taxon>
    </lineage>
</organism>
<protein>
    <recommendedName>
        <fullName evidence="6">Phenylalanine--tRNA ligase beta subunit</fullName>
        <ecNumber evidence="5">6.1.1.20</ecNumber>
    </recommendedName>
    <alternativeName>
        <fullName evidence="16">Phenylalanyl-tRNA synthetase beta subunit</fullName>
    </alternativeName>
</protein>
<evidence type="ECO:0000256" key="3">
    <source>
        <dbReference type="ARBA" id="ARBA00008653"/>
    </source>
</evidence>
<sequence length="713" mass="74452">SAACAAPNLRAGMTVAAALPGAVVNGVKVARRSVGGIESAAVLCSEAELGLGEDAAGLLELGDGAAPGVPLAELVDAADRIYDLGVTPNRGDWLSVLGVARELAAKTGLRLLPPKPKRPAPVRGVARQAVKIAAAARAACPKFACLPLEGVDAARPTPAFIRTRLQRCGLRPVSAVVDITNYVMLEYGQPLHAFDRARLAGGIVVRFARPAEPLELLDGTKAKLNKRMLVVADSKEAKAVAGVMGGAGSGVTEATTEVLLEAAHFAPAVVRGRSQELKVSSDAAYRFERGVDPALPELALARAASLIIEHCGGRPGPLTVAGKTPAAAKPVAFEPAAVARITGVSVTAALARKRLGALGFKVAARGRKLAAAAPSWRFDVERWQDLAEEIIRLGGYDAVPVTLPRMEGGLTPQAEPLLDEGRARDVLTAAGYSEAITFAFVNPQWEEACYGNTKPLRLANPLGPEHSVMRSGLFGGLLDRANHNFHHRQDSLRLFEAGRCFPAGGGQPVYLAGLCWGAAPSWRGEARPPDYYDARAAVEALLPGLELAFVPGGPLPAALHPGCSARVLLAGRCVGCVGMLHPGLLRKGLCELAGAPALFELDLDQLRAQPRRRRARPFSKLPLVRRDLALLAAADVQAAELVKSIAGLGLPELISVEVFDSFAGGSLPAGQRSIGLRLTLQGTAANLVEARINEIVAAAAAELERAHGAKLRG</sequence>
<evidence type="ECO:0000256" key="10">
    <source>
        <dbReference type="ARBA" id="ARBA00022741"/>
    </source>
</evidence>
<evidence type="ECO:0000256" key="18">
    <source>
        <dbReference type="PROSITE-ProRule" id="PRU00209"/>
    </source>
</evidence>
<dbReference type="Gene3D" id="3.30.56.10">
    <property type="match status" value="2"/>
</dbReference>
<dbReference type="AlphaFoldDB" id="A0A930Y1U3"/>
<dbReference type="PROSITE" id="PS51447">
    <property type="entry name" value="FDX_ACB"/>
    <property type="match status" value="1"/>
</dbReference>
<dbReference type="SUPFAM" id="SSF46955">
    <property type="entry name" value="Putative DNA-binding domain"/>
    <property type="match status" value="1"/>
</dbReference>
<dbReference type="InterPro" id="IPR002547">
    <property type="entry name" value="tRNA-bd_dom"/>
</dbReference>
<dbReference type="SMART" id="SM00874">
    <property type="entry name" value="B5"/>
    <property type="match status" value="1"/>
</dbReference>
<evidence type="ECO:0000256" key="5">
    <source>
        <dbReference type="ARBA" id="ARBA00012814"/>
    </source>
</evidence>
<comment type="catalytic activity">
    <reaction evidence="17">
        <text>tRNA(Phe) + L-phenylalanine + ATP = L-phenylalanyl-tRNA(Phe) + AMP + diphosphate + H(+)</text>
        <dbReference type="Rhea" id="RHEA:19413"/>
        <dbReference type="Rhea" id="RHEA-COMP:9668"/>
        <dbReference type="Rhea" id="RHEA-COMP:9699"/>
        <dbReference type="ChEBI" id="CHEBI:15378"/>
        <dbReference type="ChEBI" id="CHEBI:30616"/>
        <dbReference type="ChEBI" id="CHEBI:33019"/>
        <dbReference type="ChEBI" id="CHEBI:58095"/>
        <dbReference type="ChEBI" id="CHEBI:78442"/>
        <dbReference type="ChEBI" id="CHEBI:78531"/>
        <dbReference type="ChEBI" id="CHEBI:456215"/>
        <dbReference type="EC" id="6.1.1.20"/>
    </reaction>
</comment>
<dbReference type="GO" id="GO:0009328">
    <property type="term" value="C:phenylalanine-tRNA ligase complex"/>
    <property type="evidence" value="ECO:0007669"/>
    <property type="project" value="TreeGrafter"/>
</dbReference>
<keyword evidence="10" id="KW-0547">Nucleotide-binding</keyword>
<dbReference type="Gene3D" id="3.30.930.10">
    <property type="entry name" value="Bira Bifunctional Protein, Domain 2"/>
    <property type="match status" value="1"/>
</dbReference>
<evidence type="ECO:0000256" key="13">
    <source>
        <dbReference type="ARBA" id="ARBA00022884"/>
    </source>
</evidence>
<feature type="domain" description="B5" evidence="21">
    <location>
        <begin position="326"/>
        <end position="401"/>
    </location>
</feature>
<evidence type="ECO:0000256" key="8">
    <source>
        <dbReference type="ARBA" id="ARBA00022598"/>
    </source>
</evidence>
<name>A0A930Y1U3_9GAMM</name>
<dbReference type="InterPro" id="IPR045864">
    <property type="entry name" value="aa-tRNA-synth_II/BPL/LPL"/>
</dbReference>
<dbReference type="Gene3D" id="3.50.40.10">
    <property type="entry name" value="Phenylalanyl-trna Synthetase, Chain B, domain 3"/>
    <property type="match status" value="1"/>
</dbReference>
<dbReference type="InterPro" id="IPR041616">
    <property type="entry name" value="PheRS_beta_core"/>
</dbReference>
<dbReference type="SUPFAM" id="SSF50249">
    <property type="entry name" value="Nucleic acid-binding proteins"/>
    <property type="match status" value="1"/>
</dbReference>
<evidence type="ECO:0000313" key="22">
    <source>
        <dbReference type="EMBL" id="MBF2735715.1"/>
    </source>
</evidence>
<evidence type="ECO:0000256" key="1">
    <source>
        <dbReference type="ARBA" id="ARBA00001946"/>
    </source>
</evidence>
<evidence type="ECO:0000256" key="7">
    <source>
        <dbReference type="ARBA" id="ARBA00022555"/>
    </source>
</evidence>
<dbReference type="Pfam" id="PF03147">
    <property type="entry name" value="FDX-ACB"/>
    <property type="match status" value="1"/>
</dbReference>
<feature type="domain" description="TRNA-binding" evidence="19">
    <location>
        <begin position="1"/>
        <end position="72"/>
    </location>
</feature>
<evidence type="ECO:0000313" key="23">
    <source>
        <dbReference type="Proteomes" id="UP000604381"/>
    </source>
</evidence>
<comment type="subunit">
    <text evidence="4">Tetramer of two alpha and two beta subunits.</text>
</comment>
<dbReference type="PANTHER" id="PTHR10947">
    <property type="entry name" value="PHENYLALANYL-TRNA SYNTHETASE BETA CHAIN AND LEUCINE-RICH REPEAT-CONTAINING PROTEIN 47"/>
    <property type="match status" value="1"/>
</dbReference>
<dbReference type="EC" id="6.1.1.20" evidence="5"/>
<dbReference type="Pfam" id="PF03483">
    <property type="entry name" value="B3_4"/>
    <property type="match status" value="1"/>
</dbReference>
<dbReference type="InterPro" id="IPR005121">
    <property type="entry name" value="Fdx_antiC-bd"/>
</dbReference>
<evidence type="ECO:0000256" key="4">
    <source>
        <dbReference type="ARBA" id="ARBA00011209"/>
    </source>
</evidence>
<keyword evidence="15" id="KW-0030">Aminoacyl-tRNA synthetase</keyword>
<keyword evidence="23" id="KW-1185">Reference proteome</keyword>
<dbReference type="Proteomes" id="UP000604381">
    <property type="component" value="Unassembled WGS sequence"/>
</dbReference>
<comment type="similarity">
    <text evidence="3">Belongs to the phenylalanyl-tRNA synthetase beta subunit family. Type 1 subfamily.</text>
</comment>
<feature type="domain" description="FDX-ACB" evidence="20">
    <location>
        <begin position="619"/>
        <end position="712"/>
    </location>
</feature>
<evidence type="ECO:0000256" key="14">
    <source>
        <dbReference type="ARBA" id="ARBA00022917"/>
    </source>
</evidence>
<dbReference type="CDD" id="cd00769">
    <property type="entry name" value="PheRS_beta_core"/>
    <property type="match status" value="1"/>
</dbReference>
<dbReference type="NCBIfam" id="TIGR00472">
    <property type="entry name" value="pheT_bact"/>
    <property type="match status" value="1"/>
</dbReference>
<reference evidence="22" key="1">
    <citation type="submission" date="2020-10" db="EMBL/GenBank/DDBJ databases">
        <title>An improved Amphimedon queenslandica hologenome assembly reveals how three proteobacterial symbionts can extend the metabolic phenotypic of their marine sponge host.</title>
        <authorList>
            <person name="Degnan B."/>
            <person name="Degnan S."/>
            <person name="Xiang X."/>
        </authorList>
    </citation>
    <scope>NUCLEOTIDE SEQUENCE</scope>
    <source>
        <strain evidence="22">AqS2</strain>
    </source>
</reference>
<dbReference type="HAMAP" id="MF_00283">
    <property type="entry name" value="Phe_tRNA_synth_beta1"/>
    <property type="match status" value="1"/>
</dbReference>
<evidence type="ECO:0000256" key="2">
    <source>
        <dbReference type="ARBA" id="ARBA00004496"/>
    </source>
</evidence>
<dbReference type="Pfam" id="PF03484">
    <property type="entry name" value="B5"/>
    <property type="match status" value="1"/>
</dbReference>
<keyword evidence="8 22" id="KW-0436">Ligase</keyword>
<comment type="caution">
    <text evidence="22">The sequence shown here is derived from an EMBL/GenBank/DDBJ whole genome shotgun (WGS) entry which is preliminary data.</text>
</comment>
<dbReference type="SUPFAM" id="SSF56037">
    <property type="entry name" value="PheT/TilS domain"/>
    <property type="match status" value="1"/>
</dbReference>
<keyword evidence="7 18" id="KW-0820">tRNA-binding</keyword>
<dbReference type="PANTHER" id="PTHR10947:SF0">
    <property type="entry name" value="PHENYLALANINE--TRNA LIGASE BETA SUBUNIT"/>
    <property type="match status" value="1"/>
</dbReference>
<dbReference type="InterPro" id="IPR004532">
    <property type="entry name" value="Phe-tRNA-ligase_IIc_bsu_bact"/>
</dbReference>
<evidence type="ECO:0000259" key="20">
    <source>
        <dbReference type="PROSITE" id="PS51447"/>
    </source>
</evidence>
<dbReference type="Gene3D" id="2.40.50.140">
    <property type="entry name" value="Nucleic acid-binding proteins"/>
    <property type="match status" value="1"/>
</dbReference>
<gene>
    <name evidence="22" type="primary">pheT</name>
    <name evidence="22" type="ORF">ISN26_06560</name>
</gene>
<dbReference type="SUPFAM" id="SSF54991">
    <property type="entry name" value="Anticodon-binding domain of PheRS"/>
    <property type="match status" value="1"/>
</dbReference>
<evidence type="ECO:0000259" key="21">
    <source>
        <dbReference type="PROSITE" id="PS51483"/>
    </source>
</evidence>
<dbReference type="InterPro" id="IPR012340">
    <property type="entry name" value="NA-bd_OB-fold"/>
</dbReference>